<evidence type="ECO:0000313" key="2">
    <source>
        <dbReference type="EMBL" id="AJP72806.1"/>
    </source>
</evidence>
<dbReference type="EMBL" id="CP010836">
    <property type="protein sequence ID" value="AJP72806.1"/>
    <property type="molecule type" value="Genomic_DNA"/>
</dbReference>
<reference evidence="2 3" key="1">
    <citation type="journal article" date="2015" name="Int. J. Syst. Evol. Microbiol.">
        <title>Sphingomonas hengshuiensis sp. nov., isolated from lake wetland.</title>
        <authorList>
            <person name="Wei S."/>
            <person name="Wang T."/>
            <person name="Liu H."/>
            <person name="Zhang C."/>
            <person name="Guo J."/>
            <person name="Wang Q."/>
            <person name="Liang K."/>
            <person name="Zhang Z."/>
        </authorList>
    </citation>
    <scope>NUCLEOTIDE SEQUENCE [LARGE SCALE GENOMIC DNA]</scope>
    <source>
        <strain evidence="2 3">WHSC-8</strain>
    </source>
</reference>
<dbReference type="InterPro" id="IPR051397">
    <property type="entry name" value="Zn-ADH-like_protein"/>
</dbReference>
<dbReference type="AlphaFoldDB" id="A0A7U4J9M9"/>
<dbReference type="PANTHER" id="PTHR43677:SF3">
    <property type="entry name" value="PROSTAGLANDIN REDUCTASE 3"/>
    <property type="match status" value="1"/>
</dbReference>
<dbReference type="OrthoDB" id="9809185at2"/>
<name>A0A7U4J9M9_9SPHN</name>
<evidence type="ECO:0000313" key="3">
    <source>
        <dbReference type="Proteomes" id="UP000032300"/>
    </source>
</evidence>
<feature type="domain" description="Enoyl reductase (ER)" evidence="1">
    <location>
        <begin position="20"/>
        <end position="332"/>
    </location>
</feature>
<dbReference type="SMART" id="SM00829">
    <property type="entry name" value="PKS_ER"/>
    <property type="match status" value="1"/>
</dbReference>
<dbReference type="KEGG" id="sphi:TS85_15020"/>
<evidence type="ECO:0000259" key="1">
    <source>
        <dbReference type="SMART" id="SM00829"/>
    </source>
</evidence>
<dbReference type="InterPro" id="IPR020843">
    <property type="entry name" value="ER"/>
</dbReference>
<dbReference type="PANTHER" id="PTHR43677">
    <property type="entry name" value="SHORT-CHAIN DEHYDROGENASE/REDUCTASE"/>
    <property type="match status" value="1"/>
</dbReference>
<dbReference type="Gene3D" id="3.40.50.720">
    <property type="entry name" value="NAD(P)-binding Rossmann-like Domain"/>
    <property type="match status" value="1"/>
</dbReference>
<gene>
    <name evidence="2" type="ORF">TS85_15020</name>
</gene>
<dbReference type="Proteomes" id="UP000032300">
    <property type="component" value="Chromosome"/>
</dbReference>
<dbReference type="Pfam" id="PF08240">
    <property type="entry name" value="ADH_N"/>
    <property type="match status" value="1"/>
</dbReference>
<keyword evidence="3" id="KW-1185">Reference proteome</keyword>
<dbReference type="InterPro" id="IPR036291">
    <property type="entry name" value="NAD(P)-bd_dom_sf"/>
</dbReference>
<dbReference type="InterPro" id="IPR013154">
    <property type="entry name" value="ADH-like_N"/>
</dbReference>
<dbReference type="RefSeq" id="WP_044333279.1">
    <property type="nucleotide sequence ID" value="NZ_CP010836.1"/>
</dbReference>
<dbReference type="InterPro" id="IPR011032">
    <property type="entry name" value="GroES-like_sf"/>
</dbReference>
<dbReference type="Gene3D" id="3.90.180.10">
    <property type="entry name" value="Medium-chain alcohol dehydrogenases, catalytic domain"/>
    <property type="match status" value="1"/>
</dbReference>
<dbReference type="GO" id="GO:0016491">
    <property type="term" value="F:oxidoreductase activity"/>
    <property type="evidence" value="ECO:0007669"/>
    <property type="project" value="InterPro"/>
</dbReference>
<dbReference type="SUPFAM" id="SSF50129">
    <property type="entry name" value="GroES-like"/>
    <property type="match status" value="1"/>
</dbReference>
<protein>
    <submittedName>
        <fullName evidence="2">Alcohol dehydrogenase</fullName>
    </submittedName>
</protein>
<accession>A0A7U4J9M9</accession>
<reference evidence="2 3" key="2">
    <citation type="submission" date="2015-02" db="EMBL/GenBank/DDBJ databases">
        <title>The complete genome of Sphingomonas hengshuiensis sp. WHSC-8 isolated from soil of Hengshui Lake.</title>
        <authorList>
            <person name="Wei S."/>
            <person name="Guo J."/>
            <person name="Su C."/>
            <person name="Wu R."/>
            <person name="Zhang Z."/>
            <person name="Liang K."/>
            <person name="Li H."/>
            <person name="Wang T."/>
            <person name="Liu H."/>
            <person name="Zhang C."/>
            <person name="Li Z."/>
            <person name="Wang Q."/>
            <person name="Meng J."/>
        </authorList>
    </citation>
    <scope>NUCLEOTIDE SEQUENCE [LARGE SCALE GENOMIC DNA]</scope>
    <source>
        <strain evidence="2 3">WHSC-8</strain>
    </source>
</reference>
<proteinExistence type="predicted"/>
<sequence>MTEAYRAIQLQRFAQSFRAGTEIVTLPLAEPGPGEIRVRNRFCGINGIFDTQIARNAVDYVTIPLPSFAGVEALGVVEAVGAGVSDFAVGDPVATTRFGRGYRDVALGAASDFIAVPAATAEMLALASTGVSALLALEQIGEVRDGNTVAISAAAGGLGHLLVQLALLRGCTVIGVAGGERKGAFLRGLGVHRVVDYRREDLGDVLRAEYPRGLDVAIDSVSGPIFDAFLANMAPHGRLVVAGAAADLDGKPEIVTAPRIAHSIYYKGVSVRGFMNGLLTEYWPAARAKLFALHAAGRIAVTRDDRAFDGLDSIHDAVEWLLSGQSMGKVMVTL</sequence>
<dbReference type="SUPFAM" id="SSF51735">
    <property type="entry name" value="NAD(P)-binding Rossmann-fold domains"/>
    <property type="match status" value="1"/>
</dbReference>
<dbReference type="InterPro" id="IPR013149">
    <property type="entry name" value="ADH-like_C"/>
</dbReference>
<organism evidence="2 3">
    <name type="scientific">Sphingomonas hengshuiensis</name>
    <dbReference type="NCBI Taxonomy" id="1609977"/>
    <lineage>
        <taxon>Bacteria</taxon>
        <taxon>Pseudomonadati</taxon>
        <taxon>Pseudomonadota</taxon>
        <taxon>Alphaproteobacteria</taxon>
        <taxon>Sphingomonadales</taxon>
        <taxon>Sphingomonadaceae</taxon>
        <taxon>Sphingomonas</taxon>
    </lineage>
</organism>
<dbReference type="Pfam" id="PF00107">
    <property type="entry name" value="ADH_zinc_N"/>
    <property type="match status" value="1"/>
</dbReference>